<feature type="domain" description="Fe2OG dioxygenase" evidence="1">
    <location>
        <begin position="104"/>
        <end position="201"/>
    </location>
</feature>
<evidence type="ECO:0000313" key="2">
    <source>
        <dbReference type="EMBL" id="MDR6535708.1"/>
    </source>
</evidence>
<dbReference type="EMBL" id="JAVDRF010000003">
    <property type="protein sequence ID" value="MDR6535708.1"/>
    <property type="molecule type" value="Genomic_DNA"/>
</dbReference>
<dbReference type="PANTHER" id="PTHR12463">
    <property type="entry name" value="OXYGENASE-RELATED"/>
    <property type="match status" value="1"/>
</dbReference>
<accession>A0ABU1NBI8</accession>
<dbReference type="Gene3D" id="2.60.120.590">
    <property type="entry name" value="Alpha-ketoglutarate-dependent dioxygenase AlkB-like"/>
    <property type="match status" value="1"/>
</dbReference>
<dbReference type="Pfam" id="PF13532">
    <property type="entry name" value="2OG-FeII_Oxy_2"/>
    <property type="match status" value="1"/>
</dbReference>
<comment type="caution">
    <text evidence="2">The sequence shown here is derived from an EMBL/GenBank/DDBJ whole genome shotgun (WGS) entry which is preliminary data.</text>
</comment>
<dbReference type="InterPro" id="IPR027450">
    <property type="entry name" value="AlkB-like"/>
</dbReference>
<dbReference type="PANTHER" id="PTHR12463:SF1">
    <property type="entry name" value="2-OXOGLUTARATE AND FE-DEPENDENT OXYGENASE FAMILY PROTEIN"/>
    <property type="match status" value="1"/>
</dbReference>
<dbReference type="Proteomes" id="UP001184230">
    <property type="component" value="Unassembled WGS sequence"/>
</dbReference>
<reference evidence="2 3" key="1">
    <citation type="submission" date="2023-07" db="EMBL/GenBank/DDBJ databases">
        <title>Sorghum-associated microbial communities from plants grown in Nebraska, USA.</title>
        <authorList>
            <person name="Schachtman D."/>
        </authorList>
    </citation>
    <scope>NUCLEOTIDE SEQUENCE [LARGE SCALE GENOMIC DNA]</scope>
    <source>
        <strain evidence="2 3">DS1781</strain>
    </source>
</reference>
<dbReference type="GO" id="GO:0051213">
    <property type="term" value="F:dioxygenase activity"/>
    <property type="evidence" value="ECO:0007669"/>
    <property type="project" value="UniProtKB-KW"/>
</dbReference>
<dbReference type="PROSITE" id="PS51471">
    <property type="entry name" value="FE2OG_OXY"/>
    <property type="match status" value="1"/>
</dbReference>
<keyword evidence="2" id="KW-0560">Oxidoreductase</keyword>
<dbReference type="InterPro" id="IPR037151">
    <property type="entry name" value="AlkB-like_sf"/>
</dbReference>
<proteinExistence type="predicted"/>
<keyword evidence="3" id="KW-1185">Reference proteome</keyword>
<dbReference type="RefSeq" id="WP_309900065.1">
    <property type="nucleotide sequence ID" value="NZ_JAVDRF010000003.1"/>
</dbReference>
<sequence length="206" mass="23659">MSMSAAHPAQPSLFDEPPAALLEGWSYEKDFLDEHEERELLRIVQALPLEQMRYKDYTARRRGISFGGHYDFDANRLQPSPDLPPALLPLRDKVARWMQVAPEMLVHVLVAEYRPGTPLGWHRDVPDFEEVVGVSLLGAGLMQFRPYPPARDSRGRPAPHIDVVIEPRSLYRMRGPARWRWQHRVTPVQSLRYSITLRTASAVHPP</sequence>
<protein>
    <submittedName>
        <fullName evidence="2">Alkylated DNA repair dioxygenase AlkB</fullName>
    </submittedName>
</protein>
<name>A0ABU1NBI8_9BURK</name>
<organism evidence="2 3">
    <name type="scientific">Variovorax soli</name>
    <dbReference type="NCBI Taxonomy" id="376815"/>
    <lineage>
        <taxon>Bacteria</taxon>
        <taxon>Pseudomonadati</taxon>
        <taxon>Pseudomonadota</taxon>
        <taxon>Betaproteobacteria</taxon>
        <taxon>Burkholderiales</taxon>
        <taxon>Comamonadaceae</taxon>
        <taxon>Variovorax</taxon>
    </lineage>
</organism>
<keyword evidence="2" id="KW-0223">Dioxygenase</keyword>
<evidence type="ECO:0000313" key="3">
    <source>
        <dbReference type="Proteomes" id="UP001184230"/>
    </source>
</evidence>
<dbReference type="SUPFAM" id="SSF51197">
    <property type="entry name" value="Clavaminate synthase-like"/>
    <property type="match status" value="1"/>
</dbReference>
<dbReference type="InterPro" id="IPR032857">
    <property type="entry name" value="ALKBH4"/>
</dbReference>
<evidence type="ECO:0000259" key="1">
    <source>
        <dbReference type="PROSITE" id="PS51471"/>
    </source>
</evidence>
<dbReference type="InterPro" id="IPR005123">
    <property type="entry name" value="Oxoglu/Fe-dep_dioxygenase_dom"/>
</dbReference>
<gene>
    <name evidence="2" type="ORF">J2739_001478</name>
</gene>